<comment type="subcellular location">
    <subcellularLocation>
        <location evidence="8">Cell membrane</location>
        <topology evidence="8">Multi-pass membrane protein</topology>
    </subcellularLocation>
</comment>
<keyword evidence="6 8" id="KW-0472">Membrane</keyword>
<dbReference type="HAMAP" id="MF_01521">
    <property type="entry name" value="MntP_pump"/>
    <property type="match status" value="1"/>
</dbReference>
<dbReference type="InterPro" id="IPR003810">
    <property type="entry name" value="Mntp/YtaF"/>
</dbReference>
<comment type="function">
    <text evidence="8">Probably functions as a manganese efflux pump.</text>
</comment>
<feature type="transmembrane region" description="Helical" evidence="8">
    <location>
        <begin position="6"/>
        <end position="27"/>
    </location>
</feature>
<dbReference type="InterPro" id="IPR022929">
    <property type="entry name" value="Put_MntP"/>
</dbReference>
<reference evidence="9 10" key="1">
    <citation type="journal article" date="2015" name="Nature">
        <title>rRNA introns, odd ribosomes, and small enigmatic genomes across a large radiation of phyla.</title>
        <authorList>
            <person name="Brown C.T."/>
            <person name="Hug L.A."/>
            <person name="Thomas B.C."/>
            <person name="Sharon I."/>
            <person name="Castelle C.J."/>
            <person name="Singh A."/>
            <person name="Wilkins M.J."/>
            <person name="Williams K.H."/>
            <person name="Banfield J.F."/>
        </authorList>
    </citation>
    <scope>NUCLEOTIDE SEQUENCE [LARGE SCALE GENOMIC DNA]</scope>
</reference>
<keyword evidence="2 8" id="KW-1003">Cell membrane</keyword>
<evidence type="ECO:0000256" key="6">
    <source>
        <dbReference type="ARBA" id="ARBA00023136"/>
    </source>
</evidence>
<dbReference type="GO" id="GO:0005886">
    <property type="term" value="C:plasma membrane"/>
    <property type="evidence" value="ECO:0007669"/>
    <property type="project" value="UniProtKB-SubCell"/>
</dbReference>
<comment type="similarity">
    <text evidence="8">Belongs to the MntP (TC 9.B.29) family.</text>
</comment>
<protein>
    <recommendedName>
        <fullName evidence="8">Putative manganese efflux pump MntP</fullName>
    </recommendedName>
</protein>
<feature type="transmembrane region" description="Helical" evidence="8">
    <location>
        <begin position="129"/>
        <end position="150"/>
    </location>
</feature>
<dbReference type="GO" id="GO:0005384">
    <property type="term" value="F:manganese ion transmembrane transporter activity"/>
    <property type="evidence" value="ECO:0007669"/>
    <property type="project" value="UniProtKB-UniRule"/>
</dbReference>
<feature type="transmembrane region" description="Helical" evidence="8">
    <location>
        <begin position="39"/>
        <end position="58"/>
    </location>
</feature>
<evidence type="ECO:0000313" key="10">
    <source>
        <dbReference type="Proteomes" id="UP000034881"/>
    </source>
</evidence>
<dbReference type="PANTHER" id="PTHR35529">
    <property type="entry name" value="MANGANESE EFFLUX PUMP MNTP-RELATED"/>
    <property type="match status" value="1"/>
</dbReference>
<keyword evidence="4 8" id="KW-1133">Transmembrane helix</keyword>
<dbReference type="PANTHER" id="PTHR35529:SF1">
    <property type="entry name" value="MANGANESE EFFLUX PUMP MNTP-RELATED"/>
    <property type="match status" value="1"/>
</dbReference>
<evidence type="ECO:0000256" key="1">
    <source>
        <dbReference type="ARBA" id="ARBA00022448"/>
    </source>
</evidence>
<keyword evidence="3 8" id="KW-0812">Transmembrane</keyword>
<keyword evidence="5 8" id="KW-0406">Ion transport</keyword>
<evidence type="ECO:0000256" key="3">
    <source>
        <dbReference type="ARBA" id="ARBA00022692"/>
    </source>
</evidence>
<gene>
    <name evidence="8" type="primary">mntP</name>
    <name evidence="9" type="ORF">UT77_C0002G0126</name>
</gene>
<sequence length="186" mass="19978">MALILQILFISFSLAIDCVSVSIAGGLNQKAKIAHGLKVAAFFGGFQAMMPLLGWLIGEALSSFISSIDHWIAFFLLAIIGVKMIYEALKENDEKKDILNIRTLLILSIATSIDALIVGISLSLIKIPLLVSVAIIGIVTFVFSFLGFIFGNKIGSFFGKKVEIAGGVVLIIIGLKILLEHLITTS</sequence>
<feature type="transmembrane region" description="Helical" evidence="8">
    <location>
        <begin position="101"/>
        <end position="123"/>
    </location>
</feature>
<dbReference type="Pfam" id="PF02659">
    <property type="entry name" value="Mntp"/>
    <property type="match status" value="1"/>
</dbReference>
<keyword evidence="1 8" id="KW-0813">Transport</keyword>
<feature type="transmembrane region" description="Helical" evidence="8">
    <location>
        <begin position="162"/>
        <end position="179"/>
    </location>
</feature>
<proteinExistence type="inferred from homology"/>
<evidence type="ECO:0000313" key="9">
    <source>
        <dbReference type="EMBL" id="KKR42473.1"/>
    </source>
</evidence>
<keyword evidence="7 8" id="KW-0464">Manganese</keyword>
<comment type="caution">
    <text evidence="9">The sequence shown here is derived from an EMBL/GenBank/DDBJ whole genome shotgun (WGS) entry which is preliminary data.</text>
</comment>
<dbReference type="EMBL" id="LBYB01000002">
    <property type="protein sequence ID" value="KKR42473.1"/>
    <property type="molecule type" value="Genomic_DNA"/>
</dbReference>
<evidence type="ECO:0000256" key="2">
    <source>
        <dbReference type="ARBA" id="ARBA00022475"/>
    </source>
</evidence>
<evidence type="ECO:0000256" key="4">
    <source>
        <dbReference type="ARBA" id="ARBA00022989"/>
    </source>
</evidence>
<organism evidence="9 10">
    <name type="scientific">Candidatus Daviesbacteria bacterium GW2011_GWC2_40_12</name>
    <dbReference type="NCBI Taxonomy" id="1618431"/>
    <lineage>
        <taxon>Bacteria</taxon>
        <taxon>Candidatus Daviesiibacteriota</taxon>
    </lineage>
</organism>
<evidence type="ECO:0000256" key="5">
    <source>
        <dbReference type="ARBA" id="ARBA00023065"/>
    </source>
</evidence>
<evidence type="ECO:0000256" key="7">
    <source>
        <dbReference type="ARBA" id="ARBA00023211"/>
    </source>
</evidence>
<name>A0A0G0QQQ0_9BACT</name>
<dbReference type="Proteomes" id="UP000034881">
    <property type="component" value="Unassembled WGS sequence"/>
</dbReference>
<accession>A0A0G0QQQ0</accession>
<dbReference type="AlphaFoldDB" id="A0A0G0QQQ0"/>
<feature type="transmembrane region" description="Helical" evidence="8">
    <location>
        <begin position="70"/>
        <end position="89"/>
    </location>
</feature>
<evidence type="ECO:0000256" key="8">
    <source>
        <dbReference type="HAMAP-Rule" id="MF_01521"/>
    </source>
</evidence>